<accession>A0A318QBZ0</accession>
<dbReference type="Pfam" id="PF02082">
    <property type="entry name" value="Rrf2"/>
    <property type="match status" value="1"/>
</dbReference>
<dbReference type="AlphaFoldDB" id="A0A318QBZ0"/>
<name>A0A318QBZ0_9PROT</name>
<dbReference type="Proteomes" id="UP000247609">
    <property type="component" value="Unassembled WGS sequence"/>
</dbReference>
<dbReference type="SUPFAM" id="SSF46785">
    <property type="entry name" value="Winged helix' DNA-binding domain"/>
    <property type="match status" value="1"/>
</dbReference>
<proteinExistence type="predicted"/>
<evidence type="ECO:0000313" key="1">
    <source>
        <dbReference type="EMBL" id="PYD74888.1"/>
    </source>
</evidence>
<evidence type="ECO:0000313" key="2">
    <source>
        <dbReference type="Proteomes" id="UP000247609"/>
    </source>
</evidence>
<dbReference type="EMBL" id="NOXG01000019">
    <property type="protein sequence ID" value="PYD74888.1"/>
    <property type="molecule type" value="Genomic_DNA"/>
</dbReference>
<reference evidence="1 2" key="1">
    <citation type="submission" date="2017-07" db="EMBL/GenBank/DDBJ databases">
        <title>A draft genome sequence of Komagataeibacter sp. T5K1.</title>
        <authorList>
            <person name="Skraban J."/>
            <person name="Cleenwerck I."/>
            <person name="Vandamme P."/>
            <person name="Trcek J."/>
        </authorList>
    </citation>
    <scope>NUCLEOTIDE SEQUENCE [LARGE SCALE GENOMIC DNA]</scope>
    <source>
        <strain evidence="1 2">T5K1</strain>
    </source>
</reference>
<protein>
    <submittedName>
        <fullName evidence="1">Uncharacterized protein</fullName>
    </submittedName>
</protein>
<gene>
    <name evidence="1" type="ORF">CFR71_12330</name>
</gene>
<dbReference type="InterPro" id="IPR036390">
    <property type="entry name" value="WH_DNA-bd_sf"/>
</dbReference>
<sequence>MQLSLHTDQAVKFLICMTQHSSGCASARDISDMCGLNPDQVADIVHDLDRCGLIERSPDGSDGLRLRHDPAWVRVGDVIRSIEAVRMRPMPAQQPAFTEMFDLAHAAFMAALNDYSLSDIAGAAAGNANGGAVSYGTPGIGAMMPT</sequence>
<dbReference type="PROSITE" id="PS51197">
    <property type="entry name" value="HTH_RRF2_2"/>
    <property type="match status" value="1"/>
</dbReference>
<dbReference type="InterPro" id="IPR036388">
    <property type="entry name" value="WH-like_DNA-bd_sf"/>
</dbReference>
<dbReference type="InterPro" id="IPR000944">
    <property type="entry name" value="Tscrpt_reg_Rrf2"/>
</dbReference>
<dbReference type="RefSeq" id="WP_110531588.1">
    <property type="nucleotide sequence ID" value="NZ_NOXG01000019.1"/>
</dbReference>
<dbReference type="Gene3D" id="1.10.10.10">
    <property type="entry name" value="Winged helix-like DNA-binding domain superfamily/Winged helix DNA-binding domain"/>
    <property type="match status" value="1"/>
</dbReference>
<organism evidence="1 2">
    <name type="scientific">Novacetimonas pomaceti</name>
    <dbReference type="NCBI Taxonomy" id="2021998"/>
    <lineage>
        <taxon>Bacteria</taxon>
        <taxon>Pseudomonadati</taxon>
        <taxon>Pseudomonadota</taxon>
        <taxon>Alphaproteobacteria</taxon>
        <taxon>Acetobacterales</taxon>
        <taxon>Acetobacteraceae</taxon>
        <taxon>Novacetimonas</taxon>
    </lineage>
</organism>
<comment type="caution">
    <text evidence="1">The sequence shown here is derived from an EMBL/GenBank/DDBJ whole genome shotgun (WGS) entry which is preliminary data.</text>
</comment>